<keyword evidence="3" id="KW-0067">ATP-binding</keyword>
<gene>
    <name evidence="4" type="ORF">NDU88_006373</name>
</gene>
<evidence type="ECO:0000256" key="3">
    <source>
        <dbReference type="ARBA" id="ARBA00022840"/>
    </source>
</evidence>
<evidence type="ECO:0008006" key="6">
    <source>
        <dbReference type="Google" id="ProtNLM"/>
    </source>
</evidence>
<dbReference type="EMBL" id="JANPWB010000009">
    <property type="protein sequence ID" value="KAJ1153614.1"/>
    <property type="molecule type" value="Genomic_DNA"/>
</dbReference>
<dbReference type="Proteomes" id="UP001066276">
    <property type="component" value="Chromosome 5"/>
</dbReference>
<feature type="non-terminal residue" evidence="4">
    <location>
        <position position="69"/>
    </location>
</feature>
<keyword evidence="2" id="KW-0378">Hydrolase</keyword>
<name>A0AAV7RLE0_PLEWA</name>
<evidence type="ECO:0000313" key="4">
    <source>
        <dbReference type="EMBL" id="KAJ1153614.1"/>
    </source>
</evidence>
<dbReference type="GO" id="GO:0017111">
    <property type="term" value="F:ribonucleoside triphosphate phosphatase activity"/>
    <property type="evidence" value="ECO:0007669"/>
    <property type="project" value="InterPro"/>
</dbReference>
<proteinExistence type="predicted"/>
<protein>
    <recommendedName>
        <fullName evidence="6">Cancer-related nucleoside-triphosphatase</fullName>
    </recommendedName>
</protein>
<keyword evidence="5" id="KW-1185">Reference proteome</keyword>
<dbReference type="PANTHER" id="PTHR43146:SF1">
    <property type="entry name" value="CANCER-RELATED NUCLEOSIDE-TRIPHOSPHATASE"/>
    <property type="match status" value="1"/>
</dbReference>
<dbReference type="Gene3D" id="3.40.50.300">
    <property type="entry name" value="P-loop containing nucleotide triphosphate hydrolases"/>
    <property type="match status" value="1"/>
</dbReference>
<sequence length="69" mass="7525">VQTGSSSNKTVCVLDEIGKMELFSQSFTQLVRETLNNDGVVVLGTIPVPKAKPLLLVEEIKQRGDVKIL</sequence>
<dbReference type="InterPro" id="IPR027417">
    <property type="entry name" value="P-loop_NTPase"/>
</dbReference>
<dbReference type="GO" id="GO:0005524">
    <property type="term" value="F:ATP binding"/>
    <property type="evidence" value="ECO:0007669"/>
    <property type="project" value="UniProtKB-KW"/>
</dbReference>
<dbReference type="AlphaFoldDB" id="A0AAV7RLE0"/>
<evidence type="ECO:0000256" key="1">
    <source>
        <dbReference type="ARBA" id="ARBA00022741"/>
    </source>
</evidence>
<organism evidence="4 5">
    <name type="scientific">Pleurodeles waltl</name>
    <name type="common">Iberian ribbed newt</name>
    <dbReference type="NCBI Taxonomy" id="8319"/>
    <lineage>
        <taxon>Eukaryota</taxon>
        <taxon>Metazoa</taxon>
        <taxon>Chordata</taxon>
        <taxon>Craniata</taxon>
        <taxon>Vertebrata</taxon>
        <taxon>Euteleostomi</taxon>
        <taxon>Amphibia</taxon>
        <taxon>Batrachia</taxon>
        <taxon>Caudata</taxon>
        <taxon>Salamandroidea</taxon>
        <taxon>Salamandridae</taxon>
        <taxon>Pleurodelinae</taxon>
        <taxon>Pleurodeles</taxon>
    </lineage>
</organism>
<evidence type="ECO:0000313" key="5">
    <source>
        <dbReference type="Proteomes" id="UP001066276"/>
    </source>
</evidence>
<accession>A0AAV7RLE0</accession>
<dbReference type="PANTHER" id="PTHR43146">
    <property type="entry name" value="CANCER-RELATED NUCLEOSIDE-TRIPHOSPHATASE"/>
    <property type="match status" value="1"/>
</dbReference>
<dbReference type="InterPro" id="IPR004948">
    <property type="entry name" value="Nuc-triphosphatase_THEP1"/>
</dbReference>
<comment type="caution">
    <text evidence="4">The sequence shown here is derived from an EMBL/GenBank/DDBJ whole genome shotgun (WGS) entry which is preliminary data.</text>
</comment>
<feature type="non-terminal residue" evidence="4">
    <location>
        <position position="1"/>
    </location>
</feature>
<keyword evidence="1" id="KW-0547">Nucleotide-binding</keyword>
<evidence type="ECO:0000256" key="2">
    <source>
        <dbReference type="ARBA" id="ARBA00022801"/>
    </source>
</evidence>
<reference evidence="4" key="1">
    <citation type="journal article" date="2022" name="bioRxiv">
        <title>Sequencing and chromosome-scale assembly of the giantPleurodeles waltlgenome.</title>
        <authorList>
            <person name="Brown T."/>
            <person name="Elewa A."/>
            <person name="Iarovenko S."/>
            <person name="Subramanian E."/>
            <person name="Araus A.J."/>
            <person name="Petzold A."/>
            <person name="Susuki M."/>
            <person name="Suzuki K.-i.T."/>
            <person name="Hayashi T."/>
            <person name="Toyoda A."/>
            <person name="Oliveira C."/>
            <person name="Osipova E."/>
            <person name="Leigh N.D."/>
            <person name="Simon A."/>
            <person name="Yun M.H."/>
        </authorList>
    </citation>
    <scope>NUCLEOTIDE SEQUENCE</scope>
    <source>
        <strain evidence="4">20211129_DDA</strain>
        <tissue evidence="4">Liver</tissue>
    </source>
</reference>
<dbReference type="Pfam" id="PF03266">
    <property type="entry name" value="NTPase_1"/>
    <property type="match status" value="1"/>
</dbReference>